<proteinExistence type="predicted"/>
<accession>A0A0K9P125</accession>
<feature type="region of interest" description="Disordered" evidence="1">
    <location>
        <begin position="1"/>
        <end position="24"/>
    </location>
</feature>
<evidence type="ECO:0000256" key="1">
    <source>
        <dbReference type="SAM" id="MobiDB-lite"/>
    </source>
</evidence>
<sequence length="72" mass="7831">MTGCSGAGGMVPAQKDLENKYGGITPKKSLISKQENLNNEKTRTAMVSLVQKLQATTPHQRLPPRNPTCNNH</sequence>
<evidence type="ECO:0000313" key="2">
    <source>
        <dbReference type="EMBL" id="KMZ62669.1"/>
    </source>
</evidence>
<organism evidence="2 3">
    <name type="scientific">Zostera marina</name>
    <name type="common">Eelgrass</name>
    <dbReference type="NCBI Taxonomy" id="29655"/>
    <lineage>
        <taxon>Eukaryota</taxon>
        <taxon>Viridiplantae</taxon>
        <taxon>Streptophyta</taxon>
        <taxon>Embryophyta</taxon>
        <taxon>Tracheophyta</taxon>
        <taxon>Spermatophyta</taxon>
        <taxon>Magnoliopsida</taxon>
        <taxon>Liliopsida</taxon>
        <taxon>Zosteraceae</taxon>
        <taxon>Zostera</taxon>
    </lineage>
</organism>
<dbReference type="Proteomes" id="UP000036987">
    <property type="component" value="Unassembled WGS sequence"/>
</dbReference>
<protein>
    <submittedName>
        <fullName evidence="2">Uncharacterized protein</fullName>
    </submittedName>
</protein>
<feature type="region of interest" description="Disordered" evidence="1">
    <location>
        <begin position="53"/>
        <end position="72"/>
    </location>
</feature>
<dbReference type="EMBL" id="LFYR01001330">
    <property type="protein sequence ID" value="KMZ62669.1"/>
    <property type="molecule type" value="Genomic_DNA"/>
</dbReference>
<reference evidence="3" key="1">
    <citation type="journal article" date="2016" name="Nature">
        <title>The genome of the seagrass Zostera marina reveals angiosperm adaptation to the sea.</title>
        <authorList>
            <person name="Olsen J.L."/>
            <person name="Rouze P."/>
            <person name="Verhelst B."/>
            <person name="Lin Y.-C."/>
            <person name="Bayer T."/>
            <person name="Collen J."/>
            <person name="Dattolo E."/>
            <person name="De Paoli E."/>
            <person name="Dittami S."/>
            <person name="Maumus F."/>
            <person name="Michel G."/>
            <person name="Kersting A."/>
            <person name="Lauritano C."/>
            <person name="Lohaus R."/>
            <person name="Toepel M."/>
            <person name="Tonon T."/>
            <person name="Vanneste K."/>
            <person name="Amirebrahimi M."/>
            <person name="Brakel J."/>
            <person name="Bostroem C."/>
            <person name="Chovatia M."/>
            <person name="Grimwood J."/>
            <person name="Jenkins J.W."/>
            <person name="Jueterbock A."/>
            <person name="Mraz A."/>
            <person name="Stam W.T."/>
            <person name="Tice H."/>
            <person name="Bornberg-Bauer E."/>
            <person name="Green P.J."/>
            <person name="Pearson G.A."/>
            <person name="Procaccini G."/>
            <person name="Duarte C.M."/>
            <person name="Schmutz J."/>
            <person name="Reusch T.B.H."/>
            <person name="Van de Peer Y."/>
        </authorList>
    </citation>
    <scope>NUCLEOTIDE SEQUENCE [LARGE SCALE GENOMIC DNA]</scope>
    <source>
        <strain evidence="3">cv. Finnish</strain>
    </source>
</reference>
<comment type="caution">
    <text evidence="2">The sequence shown here is derived from an EMBL/GenBank/DDBJ whole genome shotgun (WGS) entry which is preliminary data.</text>
</comment>
<evidence type="ECO:0000313" key="3">
    <source>
        <dbReference type="Proteomes" id="UP000036987"/>
    </source>
</evidence>
<dbReference type="AlphaFoldDB" id="A0A0K9P125"/>
<gene>
    <name evidence="2" type="ORF">ZOSMA_44G00690</name>
</gene>
<keyword evidence="3" id="KW-1185">Reference proteome</keyword>
<name>A0A0K9P125_ZOSMR</name>